<evidence type="ECO:0000313" key="2">
    <source>
        <dbReference type="EMBL" id="KAG7047971.1"/>
    </source>
</evidence>
<evidence type="ECO:0000313" key="3">
    <source>
        <dbReference type="Proteomes" id="UP000699042"/>
    </source>
</evidence>
<feature type="region of interest" description="Disordered" evidence="1">
    <location>
        <begin position="318"/>
        <end position="346"/>
    </location>
</feature>
<gene>
    <name evidence="2" type="ORF">JMJ77_011309</name>
</gene>
<name>A0A9P7R527_9PEZI</name>
<dbReference type="EMBL" id="JAESDN010000007">
    <property type="protein sequence ID" value="KAG7047971.1"/>
    <property type="molecule type" value="Genomic_DNA"/>
</dbReference>
<evidence type="ECO:0000256" key="1">
    <source>
        <dbReference type="SAM" id="MobiDB-lite"/>
    </source>
</evidence>
<comment type="caution">
    <text evidence="2">The sequence shown here is derived from an EMBL/GenBank/DDBJ whole genome shotgun (WGS) entry which is preliminary data.</text>
</comment>
<dbReference type="AlphaFoldDB" id="A0A9P7R527"/>
<proteinExistence type="predicted"/>
<sequence>MHVIDGAKGEPPTLSNRRRAAVVFLESLDLAMNLRAYHDRGRVDSGQVRITRTLQQNGSLLEIAERRCTIQKDSISSDISSGAQHIGLKEHGKIRVPEPLSSGAELPANEVKNSRVRDAEFQSLTMWKCESIAPLKALRDRQKKKSAILESPTLPTSSALDQISVRSLCEENGRLARATGAAGEACPFKSFAILHSSPCSDSRVNHFGREAAAGDVERLRARRLAAPFTTYSSPPPRLHENHTYTAVSDIWCRRYCNFVSCLGNNIGGSHIMTVNAYRAPVSMIPESLGGAAEYRAEVSVRAAMTRIVLDAARPKWCRPTHVENPNGEEHRRRESPQAKGRSVPVA</sequence>
<organism evidence="2 3">
    <name type="scientific">Colletotrichum scovillei</name>
    <dbReference type="NCBI Taxonomy" id="1209932"/>
    <lineage>
        <taxon>Eukaryota</taxon>
        <taxon>Fungi</taxon>
        <taxon>Dikarya</taxon>
        <taxon>Ascomycota</taxon>
        <taxon>Pezizomycotina</taxon>
        <taxon>Sordariomycetes</taxon>
        <taxon>Hypocreomycetidae</taxon>
        <taxon>Glomerellales</taxon>
        <taxon>Glomerellaceae</taxon>
        <taxon>Colletotrichum</taxon>
        <taxon>Colletotrichum acutatum species complex</taxon>
    </lineage>
</organism>
<dbReference type="Proteomes" id="UP000699042">
    <property type="component" value="Unassembled WGS sequence"/>
</dbReference>
<feature type="compositionally biased region" description="Basic and acidic residues" evidence="1">
    <location>
        <begin position="327"/>
        <end position="336"/>
    </location>
</feature>
<accession>A0A9P7R527</accession>
<reference evidence="2" key="1">
    <citation type="submission" date="2021-05" db="EMBL/GenBank/DDBJ databases">
        <title>Comparative genomics of three Colletotrichum scovillei strains and genetic complementation revealed genes involved fungal growth and virulence on chili pepper.</title>
        <authorList>
            <person name="Hsieh D.-K."/>
            <person name="Chuang S.-C."/>
            <person name="Chen C.-Y."/>
            <person name="Chao Y.-T."/>
            <person name="Lu M.-Y.J."/>
            <person name="Lee M.-H."/>
            <person name="Shih M.-C."/>
        </authorList>
    </citation>
    <scope>NUCLEOTIDE SEQUENCE</scope>
    <source>
        <strain evidence="2">Coll-153</strain>
    </source>
</reference>
<keyword evidence="3" id="KW-1185">Reference proteome</keyword>
<protein>
    <submittedName>
        <fullName evidence="2">Uncharacterized protein</fullName>
    </submittedName>
</protein>